<dbReference type="AlphaFoldDB" id="A0A2T3A5Z5"/>
<dbReference type="Pfam" id="PF00106">
    <property type="entry name" value="adh_short"/>
    <property type="match status" value="1"/>
</dbReference>
<dbReference type="InterPro" id="IPR002347">
    <property type="entry name" value="SDR_fam"/>
</dbReference>
<reference evidence="3 4" key="1">
    <citation type="journal article" date="2018" name="Mycol. Prog.">
        <title>Coniella lustricola, a new species from submerged detritus.</title>
        <authorList>
            <person name="Raudabaugh D.B."/>
            <person name="Iturriaga T."/>
            <person name="Carver A."/>
            <person name="Mondo S."/>
            <person name="Pangilinan J."/>
            <person name="Lipzen A."/>
            <person name="He G."/>
            <person name="Amirebrahimi M."/>
            <person name="Grigoriev I.V."/>
            <person name="Miller A.N."/>
        </authorList>
    </citation>
    <scope>NUCLEOTIDE SEQUENCE [LARGE SCALE GENOMIC DNA]</scope>
    <source>
        <strain evidence="3 4">B22-T-1</strain>
    </source>
</reference>
<dbReference type="OrthoDB" id="5336600at2759"/>
<comment type="similarity">
    <text evidence="1">Belongs to the short-chain dehydrogenases/reductases (SDR) family.</text>
</comment>
<evidence type="ECO:0008006" key="5">
    <source>
        <dbReference type="Google" id="ProtNLM"/>
    </source>
</evidence>
<dbReference type="Proteomes" id="UP000241462">
    <property type="component" value="Unassembled WGS sequence"/>
</dbReference>
<dbReference type="EMBL" id="KZ678459">
    <property type="protein sequence ID" value="PSR83492.1"/>
    <property type="molecule type" value="Genomic_DNA"/>
</dbReference>
<name>A0A2T3A5Z5_9PEZI</name>
<sequence>MQIDISSASSAPAVIIFGNGSNIGAALVQGFLDAGYRVATVSRSKKSATPHPEVHHIQADLSYPKSIPRVFAEVDAAGYPFPSVLVWNAAAVTVPTDPENPFEVPEEAFARDADLMITSPYFASREAVRVWKEINESNKVEGGHERRGTFIMTGNLLARKTLPVPSLVGLGIGKSGAFSWISLADQVFREKGIRFFFADERKADGGPADAKPDAEGHAKIYLQLTTDNEIPSYVTFVDGKYREFS</sequence>
<keyword evidence="2" id="KW-0560">Oxidoreductase</keyword>
<evidence type="ECO:0000256" key="1">
    <source>
        <dbReference type="ARBA" id="ARBA00006484"/>
    </source>
</evidence>
<evidence type="ECO:0000256" key="2">
    <source>
        <dbReference type="ARBA" id="ARBA00023002"/>
    </source>
</evidence>
<accession>A0A2T3A5Z5</accession>
<dbReference type="SUPFAM" id="SSF51735">
    <property type="entry name" value="NAD(P)-binding Rossmann-fold domains"/>
    <property type="match status" value="1"/>
</dbReference>
<protein>
    <recommendedName>
        <fullName evidence="5">NAD(P)-binding protein</fullName>
    </recommendedName>
</protein>
<dbReference type="InParanoid" id="A0A2T3A5Z5"/>
<organism evidence="3 4">
    <name type="scientific">Coniella lustricola</name>
    <dbReference type="NCBI Taxonomy" id="2025994"/>
    <lineage>
        <taxon>Eukaryota</taxon>
        <taxon>Fungi</taxon>
        <taxon>Dikarya</taxon>
        <taxon>Ascomycota</taxon>
        <taxon>Pezizomycotina</taxon>
        <taxon>Sordariomycetes</taxon>
        <taxon>Sordariomycetidae</taxon>
        <taxon>Diaporthales</taxon>
        <taxon>Schizoparmaceae</taxon>
        <taxon>Coniella</taxon>
    </lineage>
</organism>
<evidence type="ECO:0000313" key="4">
    <source>
        <dbReference type="Proteomes" id="UP000241462"/>
    </source>
</evidence>
<proteinExistence type="inferred from homology"/>
<dbReference type="InterPro" id="IPR036291">
    <property type="entry name" value="NAD(P)-bd_dom_sf"/>
</dbReference>
<dbReference type="PANTHER" id="PTHR43669">
    <property type="entry name" value="5-KETO-D-GLUCONATE 5-REDUCTASE"/>
    <property type="match status" value="1"/>
</dbReference>
<evidence type="ECO:0000313" key="3">
    <source>
        <dbReference type="EMBL" id="PSR83492.1"/>
    </source>
</evidence>
<keyword evidence="4" id="KW-1185">Reference proteome</keyword>
<dbReference type="CDD" id="cd05233">
    <property type="entry name" value="SDR_c"/>
    <property type="match status" value="1"/>
</dbReference>
<dbReference type="PANTHER" id="PTHR43669:SF4">
    <property type="entry name" value="SHORT-CHAIN DEHYDROGENASE"/>
    <property type="match status" value="1"/>
</dbReference>
<gene>
    <name evidence="3" type="ORF">BD289DRAFT_369928</name>
</gene>
<dbReference type="Gene3D" id="3.40.50.720">
    <property type="entry name" value="NAD(P)-binding Rossmann-like Domain"/>
    <property type="match status" value="1"/>
</dbReference>
<dbReference type="GO" id="GO:0016491">
    <property type="term" value="F:oxidoreductase activity"/>
    <property type="evidence" value="ECO:0007669"/>
    <property type="project" value="UniProtKB-KW"/>
</dbReference>